<evidence type="ECO:0000313" key="1">
    <source>
        <dbReference type="EMBL" id="SVE35414.1"/>
    </source>
</evidence>
<protein>
    <submittedName>
        <fullName evidence="1">Uncharacterized protein</fullName>
    </submittedName>
</protein>
<gene>
    <name evidence="1" type="ORF">METZ01_LOCUS488268</name>
</gene>
<feature type="non-terminal residue" evidence="1">
    <location>
        <position position="1"/>
    </location>
</feature>
<accession>A0A383CTK6</accession>
<name>A0A383CTK6_9ZZZZ</name>
<sequence>PAPFIMNNKIKNLGKSGMVYRRGQQIVLGNERTTEHVAVKVVMHDSMQGWLAENGDGDYQWYREHKQEKDPTETEYWKYIKKVGT</sequence>
<reference evidence="1" key="1">
    <citation type="submission" date="2018-05" db="EMBL/GenBank/DDBJ databases">
        <authorList>
            <person name="Lanie J.A."/>
            <person name="Ng W.-L."/>
            <person name="Kazmierczak K.M."/>
            <person name="Andrzejewski T.M."/>
            <person name="Davidsen T.M."/>
            <person name="Wayne K.J."/>
            <person name="Tettelin H."/>
            <person name="Glass J.I."/>
            <person name="Rusch D."/>
            <person name="Podicherti R."/>
            <person name="Tsui H.-C.T."/>
            <person name="Winkler M.E."/>
        </authorList>
    </citation>
    <scope>NUCLEOTIDE SEQUENCE</scope>
</reference>
<organism evidence="1">
    <name type="scientific">marine metagenome</name>
    <dbReference type="NCBI Taxonomy" id="408172"/>
    <lineage>
        <taxon>unclassified sequences</taxon>
        <taxon>metagenomes</taxon>
        <taxon>ecological metagenomes</taxon>
    </lineage>
</organism>
<dbReference type="EMBL" id="UINC01211498">
    <property type="protein sequence ID" value="SVE35414.1"/>
    <property type="molecule type" value="Genomic_DNA"/>
</dbReference>
<proteinExistence type="predicted"/>
<dbReference type="AlphaFoldDB" id="A0A383CTK6"/>